<dbReference type="InterPro" id="IPR011333">
    <property type="entry name" value="SKP1/BTB/POZ_sf"/>
</dbReference>
<evidence type="ECO:0000259" key="1">
    <source>
        <dbReference type="PROSITE" id="PS50097"/>
    </source>
</evidence>
<dbReference type="EMBL" id="BMAV01007764">
    <property type="protein sequence ID" value="GFY50852.1"/>
    <property type="molecule type" value="Genomic_DNA"/>
</dbReference>
<sequence length="507" mass="58972">MACNADAQNQPWLTFFWNIENYSYYRKKEGEHICSPTFEVESIENSEWYFYLYPQSSSDENYISYELYGSLSEETREVIPVEFELAILTEDGSVLEIKEREGTSYRSGRPGYLEAFALSKEMIKREAFLSNDTLRTRCRLWRTDGKAAASLTFLGRTAMKVVRWNFLRNVSEFSSLEYDEIAINLSEKLSPFSKRSLRMEVNKEDKLMIHIECSLLSVTFFTVQLFIRDRKRRETDCGKREIWPDEKKKEAVYTLPFTKTYLTKNKDLFLEDDSLSLFCEISLHDGQYPSQEFKKLDSGSISPFINDLVIPNSYVSDAEVLQSKSMPGLKEDFECLYSKGTLSDVKLRTASETFQAHKSILSARSPVFLAMFTSDMKESLQDYVDVSDLEDDTVRRMLLYLYTDTLKDLQWENALKLYAAADKYQIVTLKVKCCYFLKRNLCSRNVCDLLCLADLHGDGELKKAAQDYILAHEENVFSSDEWAHFFKINGNLAAETMMLKWKRKPEQ</sequence>
<dbReference type="InterPro" id="IPR002083">
    <property type="entry name" value="MATH/TRAF_dom"/>
</dbReference>
<evidence type="ECO:0000259" key="2">
    <source>
        <dbReference type="PROSITE" id="PS50144"/>
    </source>
</evidence>
<dbReference type="SUPFAM" id="SSF49599">
    <property type="entry name" value="TRAF domain-like"/>
    <property type="match status" value="1"/>
</dbReference>
<dbReference type="SMART" id="SM00225">
    <property type="entry name" value="BTB"/>
    <property type="match status" value="1"/>
</dbReference>
<gene>
    <name evidence="3" type="primary">spoplb</name>
    <name evidence="3" type="ORF">TNIN_135901</name>
</gene>
<dbReference type="Gene3D" id="2.60.210.10">
    <property type="entry name" value="Apoptosis, Tumor Necrosis Factor Receptor Associated Protein 2, Chain A"/>
    <property type="match status" value="1"/>
</dbReference>
<reference evidence="3" key="1">
    <citation type="submission" date="2020-08" db="EMBL/GenBank/DDBJ databases">
        <title>Multicomponent nature underlies the extraordinary mechanical properties of spider dragline silk.</title>
        <authorList>
            <person name="Kono N."/>
            <person name="Nakamura H."/>
            <person name="Mori M."/>
            <person name="Yoshida Y."/>
            <person name="Ohtoshi R."/>
            <person name="Malay A.D."/>
            <person name="Moran D.A.P."/>
            <person name="Tomita M."/>
            <person name="Numata K."/>
            <person name="Arakawa K."/>
        </authorList>
    </citation>
    <scope>NUCLEOTIDE SEQUENCE</scope>
</reference>
<protein>
    <submittedName>
        <fullName evidence="3">Speckle-type POZ protein-like B</fullName>
    </submittedName>
</protein>
<dbReference type="InterPro" id="IPR000210">
    <property type="entry name" value="BTB/POZ_dom"/>
</dbReference>
<dbReference type="Pfam" id="PF00651">
    <property type="entry name" value="BTB"/>
    <property type="match status" value="1"/>
</dbReference>
<dbReference type="Proteomes" id="UP000886998">
    <property type="component" value="Unassembled WGS sequence"/>
</dbReference>
<dbReference type="PROSITE" id="PS50144">
    <property type="entry name" value="MATH"/>
    <property type="match status" value="1"/>
</dbReference>
<dbReference type="InterPro" id="IPR008974">
    <property type="entry name" value="TRAF-like"/>
</dbReference>
<keyword evidence="4" id="KW-1185">Reference proteome</keyword>
<organism evidence="3 4">
    <name type="scientific">Trichonephila inaurata madagascariensis</name>
    <dbReference type="NCBI Taxonomy" id="2747483"/>
    <lineage>
        <taxon>Eukaryota</taxon>
        <taxon>Metazoa</taxon>
        <taxon>Ecdysozoa</taxon>
        <taxon>Arthropoda</taxon>
        <taxon>Chelicerata</taxon>
        <taxon>Arachnida</taxon>
        <taxon>Araneae</taxon>
        <taxon>Araneomorphae</taxon>
        <taxon>Entelegynae</taxon>
        <taxon>Araneoidea</taxon>
        <taxon>Nephilidae</taxon>
        <taxon>Trichonephila</taxon>
        <taxon>Trichonephila inaurata</taxon>
    </lineage>
</organism>
<proteinExistence type="predicted"/>
<dbReference type="CDD" id="cd18186">
    <property type="entry name" value="BTB_POZ_ZBTB_KLHL-like"/>
    <property type="match status" value="1"/>
</dbReference>
<dbReference type="Pfam" id="PF22486">
    <property type="entry name" value="MATH_2"/>
    <property type="match status" value="1"/>
</dbReference>
<feature type="domain" description="BTB" evidence="1">
    <location>
        <begin position="343"/>
        <end position="410"/>
    </location>
</feature>
<dbReference type="SUPFAM" id="SSF54695">
    <property type="entry name" value="POZ domain"/>
    <property type="match status" value="1"/>
</dbReference>
<name>A0A8X7C1Y4_9ARAC</name>
<dbReference type="AlphaFoldDB" id="A0A8X7C1Y4"/>
<dbReference type="PROSITE" id="PS50097">
    <property type="entry name" value="BTB"/>
    <property type="match status" value="1"/>
</dbReference>
<evidence type="ECO:0000313" key="4">
    <source>
        <dbReference type="Proteomes" id="UP000886998"/>
    </source>
</evidence>
<dbReference type="OrthoDB" id="624345at2759"/>
<dbReference type="CDD" id="cd00121">
    <property type="entry name" value="MATH"/>
    <property type="match status" value="1"/>
</dbReference>
<feature type="domain" description="MATH" evidence="2">
    <location>
        <begin position="12"/>
        <end position="140"/>
    </location>
</feature>
<dbReference type="Gene3D" id="1.25.40.420">
    <property type="match status" value="1"/>
</dbReference>
<dbReference type="Gene3D" id="3.30.710.10">
    <property type="entry name" value="Potassium Channel Kv1.1, Chain A"/>
    <property type="match status" value="1"/>
</dbReference>
<comment type="caution">
    <text evidence="3">The sequence shown here is derived from an EMBL/GenBank/DDBJ whole genome shotgun (WGS) entry which is preliminary data.</text>
</comment>
<dbReference type="PANTHER" id="PTHR24413">
    <property type="entry name" value="SPECKLE-TYPE POZ PROTEIN"/>
    <property type="match status" value="1"/>
</dbReference>
<dbReference type="GO" id="GO:0030163">
    <property type="term" value="P:protein catabolic process"/>
    <property type="evidence" value="ECO:0007669"/>
    <property type="project" value="UniProtKB-ARBA"/>
</dbReference>
<accession>A0A8X7C1Y4</accession>
<evidence type="ECO:0000313" key="3">
    <source>
        <dbReference type="EMBL" id="GFY50852.1"/>
    </source>
</evidence>